<name>X0TA40_9ZZZZ</name>
<feature type="non-terminal residue" evidence="1">
    <location>
        <position position="199"/>
    </location>
</feature>
<proteinExistence type="predicted"/>
<accession>X0TA40</accession>
<evidence type="ECO:0000313" key="1">
    <source>
        <dbReference type="EMBL" id="GAF72935.1"/>
    </source>
</evidence>
<organism evidence="1">
    <name type="scientific">marine sediment metagenome</name>
    <dbReference type="NCBI Taxonomy" id="412755"/>
    <lineage>
        <taxon>unclassified sequences</taxon>
        <taxon>metagenomes</taxon>
        <taxon>ecological metagenomes</taxon>
    </lineage>
</organism>
<protein>
    <submittedName>
        <fullName evidence="1">Uncharacterized protein</fullName>
    </submittedName>
</protein>
<sequence length="199" mass="22157">MQKRIIIKGIVLGIILLFIGASVVSGIGYDFKDQGDKTDINVNNNIQVEEAEYTYYYTENGGNVWQGNPEYFVDGNPDTAASTSSNGRVHDVAVHNGSQEITGITKVEIRVRGRLSDISGNYYKIYPRFGGSTIGDEYDITDEMKAGPVWSSWQDITSDSQAPTTWTWQDVVDLDVRIIPTIIHTDYAANGYKVELRCT</sequence>
<gene>
    <name evidence="1" type="ORF">S01H1_07983</name>
</gene>
<dbReference type="AlphaFoldDB" id="X0TA40"/>
<dbReference type="EMBL" id="BARS01004095">
    <property type="protein sequence ID" value="GAF72935.1"/>
    <property type="molecule type" value="Genomic_DNA"/>
</dbReference>
<reference evidence="1" key="1">
    <citation type="journal article" date="2014" name="Front. Microbiol.">
        <title>High frequency of phylogenetically diverse reductive dehalogenase-homologous genes in deep subseafloor sedimentary metagenomes.</title>
        <authorList>
            <person name="Kawai M."/>
            <person name="Futagami T."/>
            <person name="Toyoda A."/>
            <person name="Takaki Y."/>
            <person name="Nishi S."/>
            <person name="Hori S."/>
            <person name="Arai W."/>
            <person name="Tsubouchi T."/>
            <person name="Morono Y."/>
            <person name="Uchiyama I."/>
            <person name="Ito T."/>
            <person name="Fujiyama A."/>
            <person name="Inagaki F."/>
            <person name="Takami H."/>
        </authorList>
    </citation>
    <scope>NUCLEOTIDE SEQUENCE</scope>
    <source>
        <strain evidence="1">Expedition CK06-06</strain>
    </source>
</reference>
<comment type="caution">
    <text evidence="1">The sequence shown here is derived from an EMBL/GenBank/DDBJ whole genome shotgun (WGS) entry which is preliminary data.</text>
</comment>